<keyword evidence="2" id="KW-0012">Acyltransferase</keyword>
<sequence length="161" mass="17706">MAVSATFAVVHPSSEPALDILYRYNVDIVGRFYGREASDEEVRRAMVDEPSDDLTGDSGVFVVAYLGSEVVGCGGVRFVSDSVAELTRVFVDSRARGNGVGASIVEFIEGCVREARRTAIRLDTRVDLIEARGLYSKLGYQEVPAFNAEPYAEVWLEKQLF</sequence>
<dbReference type="Proteomes" id="UP001185755">
    <property type="component" value="Unassembled WGS sequence"/>
</dbReference>
<evidence type="ECO:0000259" key="3">
    <source>
        <dbReference type="PROSITE" id="PS51186"/>
    </source>
</evidence>
<feature type="domain" description="N-acetyltransferase" evidence="3">
    <location>
        <begin position="8"/>
        <end position="161"/>
    </location>
</feature>
<comment type="caution">
    <text evidence="4">The sequence shown here is derived from an EMBL/GenBank/DDBJ whole genome shotgun (WGS) entry which is preliminary data.</text>
</comment>
<evidence type="ECO:0000313" key="4">
    <source>
        <dbReference type="EMBL" id="MDV6260501.1"/>
    </source>
</evidence>
<evidence type="ECO:0000313" key="5">
    <source>
        <dbReference type="Proteomes" id="UP001185755"/>
    </source>
</evidence>
<dbReference type="InterPro" id="IPR000182">
    <property type="entry name" value="GNAT_dom"/>
</dbReference>
<name>A0ABU4B8M4_9NOCA</name>
<dbReference type="PROSITE" id="PS51186">
    <property type="entry name" value="GNAT"/>
    <property type="match status" value="1"/>
</dbReference>
<dbReference type="InterPro" id="IPR016181">
    <property type="entry name" value="Acyl_CoA_acyltransferase"/>
</dbReference>
<accession>A0ABU4B8M4</accession>
<dbReference type="PANTHER" id="PTHR43877">
    <property type="entry name" value="AMINOALKYLPHOSPHONATE N-ACETYLTRANSFERASE-RELATED-RELATED"/>
    <property type="match status" value="1"/>
</dbReference>
<dbReference type="Gene3D" id="3.40.630.30">
    <property type="match status" value="1"/>
</dbReference>
<dbReference type="PANTHER" id="PTHR43877:SF2">
    <property type="entry name" value="AMINOALKYLPHOSPHONATE N-ACETYLTRANSFERASE-RELATED"/>
    <property type="match status" value="1"/>
</dbReference>
<dbReference type="Pfam" id="PF00583">
    <property type="entry name" value="Acetyltransf_1"/>
    <property type="match status" value="1"/>
</dbReference>
<gene>
    <name evidence="4" type="ORF">R3P96_04030</name>
</gene>
<dbReference type="EMBL" id="JAWLJX010000001">
    <property type="protein sequence ID" value="MDV6260501.1"/>
    <property type="molecule type" value="Genomic_DNA"/>
</dbReference>
<keyword evidence="5" id="KW-1185">Reference proteome</keyword>
<evidence type="ECO:0000256" key="1">
    <source>
        <dbReference type="ARBA" id="ARBA00022679"/>
    </source>
</evidence>
<dbReference type="InterPro" id="IPR050832">
    <property type="entry name" value="Bact_Acetyltransf"/>
</dbReference>
<proteinExistence type="predicted"/>
<dbReference type="CDD" id="cd04301">
    <property type="entry name" value="NAT_SF"/>
    <property type="match status" value="1"/>
</dbReference>
<dbReference type="RefSeq" id="WP_317563302.1">
    <property type="nucleotide sequence ID" value="NZ_JAWLJX010000001.1"/>
</dbReference>
<organism evidence="4 5">
    <name type="scientific">Rhodococcoides yunnanense</name>
    <dbReference type="NCBI Taxonomy" id="278209"/>
    <lineage>
        <taxon>Bacteria</taxon>
        <taxon>Bacillati</taxon>
        <taxon>Actinomycetota</taxon>
        <taxon>Actinomycetes</taxon>
        <taxon>Mycobacteriales</taxon>
        <taxon>Nocardiaceae</taxon>
        <taxon>Rhodococcoides</taxon>
    </lineage>
</organism>
<keyword evidence="1" id="KW-0808">Transferase</keyword>
<reference evidence="4 5" key="1">
    <citation type="submission" date="2023-10" db="EMBL/GenBank/DDBJ databases">
        <title>Development of a sustainable strategy for remediation of hydrocarbon-contaminated territories based on the waste exchange concept.</title>
        <authorList>
            <person name="Krivoruchko A."/>
        </authorList>
    </citation>
    <scope>NUCLEOTIDE SEQUENCE [LARGE SCALE GENOMIC DNA]</scope>
    <source>
        <strain evidence="4 5">IEGM 1323</strain>
    </source>
</reference>
<evidence type="ECO:0000256" key="2">
    <source>
        <dbReference type="ARBA" id="ARBA00023315"/>
    </source>
</evidence>
<protein>
    <submittedName>
        <fullName evidence="4">GNAT family N-acetyltransferase</fullName>
    </submittedName>
</protein>
<dbReference type="SUPFAM" id="SSF55729">
    <property type="entry name" value="Acyl-CoA N-acyltransferases (Nat)"/>
    <property type="match status" value="1"/>
</dbReference>